<dbReference type="EMBL" id="AP018786">
    <property type="protein sequence ID" value="BBF22592.1"/>
    <property type="molecule type" value="Genomic_DNA"/>
</dbReference>
<dbReference type="KEGG" id="sutt:SUTMEG_04830"/>
<name>A0A2Z6I8F0_9BURK</name>
<dbReference type="GO" id="GO:0032259">
    <property type="term" value="P:methylation"/>
    <property type="evidence" value="ECO:0007669"/>
    <property type="project" value="UniProtKB-KW"/>
</dbReference>
<dbReference type="Proteomes" id="UP000271003">
    <property type="component" value="Chromosome"/>
</dbReference>
<keyword evidence="2" id="KW-0808">Transferase</keyword>
<feature type="domain" description="Methyltransferase type 11" evidence="1">
    <location>
        <begin position="75"/>
        <end position="126"/>
    </location>
</feature>
<evidence type="ECO:0000259" key="1">
    <source>
        <dbReference type="Pfam" id="PF08241"/>
    </source>
</evidence>
<dbReference type="SUPFAM" id="SSF53335">
    <property type="entry name" value="S-adenosyl-L-methionine-dependent methyltransferases"/>
    <property type="match status" value="1"/>
</dbReference>
<gene>
    <name evidence="2" type="ORF">SUTMEG_04830</name>
</gene>
<proteinExistence type="predicted"/>
<dbReference type="Pfam" id="PF08241">
    <property type="entry name" value="Methyltransf_11"/>
    <property type="match status" value="1"/>
</dbReference>
<dbReference type="Gene3D" id="3.40.50.150">
    <property type="entry name" value="Vaccinia Virus protein VP39"/>
    <property type="match status" value="1"/>
</dbReference>
<dbReference type="InterPro" id="IPR013216">
    <property type="entry name" value="Methyltransf_11"/>
</dbReference>
<dbReference type="RefSeq" id="WP_120176287.1">
    <property type="nucleotide sequence ID" value="NZ_AP018786.1"/>
</dbReference>
<dbReference type="InterPro" id="IPR029063">
    <property type="entry name" value="SAM-dependent_MTases_sf"/>
</dbReference>
<dbReference type="GO" id="GO:0008757">
    <property type="term" value="F:S-adenosylmethionine-dependent methyltransferase activity"/>
    <property type="evidence" value="ECO:0007669"/>
    <property type="project" value="InterPro"/>
</dbReference>
<dbReference type="OrthoDB" id="6191410at2"/>
<sequence>MHTRLSFDDFLATPPGERLREWEASQFDELVADVFGVAALQIGAPQLDTLRSNRIQGQWILLEEKDSLFGLRPELHALRGEPEALPVAAESLDLVTLPHTLDFAEHPQQVLRDAVRALAPEGRLVLTAFNALGAWWLKERMTAAFGGKAYLPTRLQPISLGRLKDWLALLGMEVDRGRFGIYSPGVRSSAALRRWAWLDKAGDRWAPQFSNLILLSAVKRQPGTRLIDCATRPLSERRPVSTFPVASSHRRSPEA</sequence>
<dbReference type="AlphaFoldDB" id="A0A2Z6I8F0"/>
<organism evidence="2 3">
    <name type="scientific">Sutterella megalosphaeroides</name>
    <dbReference type="NCBI Taxonomy" id="2494234"/>
    <lineage>
        <taxon>Bacteria</taxon>
        <taxon>Pseudomonadati</taxon>
        <taxon>Pseudomonadota</taxon>
        <taxon>Betaproteobacteria</taxon>
        <taxon>Burkholderiales</taxon>
        <taxon>Sutterellaceae</taxon>
        <taxon>Sutterella</taxon>
    </lineage>
</organism>
<reference evidence="2 3" key="1">
    <citation type="journal article" date="2018" name="Int. J. Syst. Evol. Microbiol.">
        <title>Mesosutterella multiformis gen. nov., sp. nov., a member of the family Sutterellaceae and Sutterella megalosphaeroides sp. nov., isolated from human faeces.</title>
        <authorList>
            <person name="Sakamoto M."/>
            <person name="Ikeyama N."/>
            <person name="Kunihiro T."/>
            <person name="Iino T."/>
            <person name="Yuki M."/>
            <person name="Ohkuma M."/>
        </authorList>
    </citation>
    <scope>NUCLEOTIDE SEQUENCE [LARGE SCALE GENOMIC DNA]</scope>
    <source>
        <strain evidence="2 3">6FBBBH3</strain>
    </source>
</reference>
<evidence type="ECO:0000313" key="2">
    <source>
        <dbReference type="EMBL" id="BBF22592.1"/>
    </source>
</evidence>
<evidence type="ECO:0000313" key="3">
    <source>
        <dbReference type="Proteomes" id="UP000271003"/>
    </source>
</evidence>
<keyword evidence="3" id="KW-1185">Reference proteome</keyword>
<accession>A0A2Z6I8F0</accession>
<protein>
    <submittedName>
        <fullName evidence="2">Methyltransferase type 11</fullName>
    </submittedName>
</protein>
<keyword evidence="2" id="KW-0489">Methyltransferase</keyword>